<evidence type="ECO:0000256" key="2">
    <source>
        <dbReference type="ARBA" id="ARBA00005236"/>
    </source>
</evidence>
<evidence type="ECO:0000259" key="8">
    <source>
        <dbReference type="Pfam" id="PF02687"/>
    </source>
</evidence>
<dbReference type="InterPro" id="IPR003838">
    <property type="entry name" value="ABC3_permease_C"/>
</dbReference>
<feature type="domain" description="ABC3 transporter permease C-terminal" evidence="8">
    <location>
        <begin position="279"/>
        <end position="404"/>
    </location>
</feature>
<dbReference type="OrthoDB" id="1522670at2"/>
<reference evidence="11" key="1">
    <citation type="submission" date="2016-10" db="EMBL/GenBank/DDBJ databases">
        <authorList>
            <person name="Varghese N."/>
            <person name="Submissions S."/>
        </authorList>
    </citation>
    <scope>NUCLEOTIDE SEQUENCE [LARGE SCALE GENOMIC DNA]</scope>
    <source>
        <strain evidence="11">DSM 24450</strain>
    </source>
</reference>
<dbReference type="GO" id="GO:0044874">
    <property type="term" value="P:lipoprotein localization to outer membrane"/>
    <property type="evidence" value="ECO:0007669"/>
    <property type="project" value="TreeGrafter"/>
</dbReference>
<organism evidence="10 11">
    <name type="scientific">Lutibacter maritimus</name>
    <dbReference type="NCBI Taxonomy" id="593133"/>
    <lineage>
        <taxon>Bacteria</taxon>
        <taxon>Pseudomonadati</taxon>
        <taxon>Bacteroidota</taxon>
        <taxon>Flavobacteriia</taxon>
        <taxon>Flavobacteriales</taxon>
        <taxon>Flavobacteriaceae</taxon>
        <taxon>Lutibacter</taxon>
    </lineage>
</organism>
<keyword evidence="11" id="KW-1185">Reference proteome</keyword>
<feature type="transmembrane region" description="Helical" evidence="7">
    <location>
        <begin position="323"/>
        <end position="350"/>
    </location>
</feature>
<comment type="similarity">
    <text evidence="2">Belongs to the ABC-4 integral membrane protein family. LolC/E subfamily.</text>
</comment>
<dbReference type="GO" id="GO:0098797">
    <property type="term" value="C:plasma membrane protein complex"/>
    <property type="evidence" value="ECO:0007669"/>
    <property type="project" value="TreeGrafter"/>
</dbReference>
<feature type="transmembrane region" description="Helical" evidence="7">
    <location>
        <begin position="277"/>
        <end position="302"/>
    </location>
</feature>
<proteinExistence type="inferred from homology"/>
<evidence type="ECO:0000256" key="4">
    <source>
        <dbReference type="ARBA" id="ARBA00022692"/>
    </source>
</evidence>
<gene>
    <name evidence="10" type="ORF">SAMN04488006_0342</name>
</gene>
<dbReference type="Pfam" id="PF02687">
    <property type="entry name" value="FtsX"/>
    <property type="match status" value="1"/>
</dbReference>
<evidence type="ECO:0000256" key="6">
    <source>
        <dbReference type="ARBA" id="ARBA00023136"/>
    </source>
</evidence>
<evidence type="ECO:0000256" key="1">
    <source>
        <dbReference type="ARBA" id="ARBA00004651"/>
    </source>
</evidence>
<dbReference type="Pfam" id="PF12704">
    <property type="entry name" value="MacB_PCD"/>
    <property type="match status" value="1"/>
</dbReference>
<dbReference type="STRING" id="593133.SAMN04488006_0342"/>
<feature type="transmembrane region" description="Helical" evidence="7">
    <location>
        <begin position="25"/>
        <end position="50"/>
    </location>
</feature>
<dbReference type="PANTHER" id="PTHR30489:SF0">
    <property type="entry name" value="LIPOPROTEIN-RELEASING SYSTEM TRANSMEMBRANE PROTEIN LOLE"/>
    <property type="match status" value="1"/>
</dbReference>
<name>A0A1I6NPS9_9FLAO</name>
<evidence type="ECO:0000256" key="5">
    <source>
        <dbReference type="ARBA" id="ARBA00022989"/>
    </source>
</evidence>
<comment type="subcellular location">
    <subcellularLocation>
        <location evidence="1">Cell membrane</location>
        <topology evidence="1">Multi-pass membrane protein</topology>
    </subcellularLocation>
</comment>
<dbReference type="Proteomes" id="UP000199312">
    <property type="component" value="Unassembled WGS sequence"/>
</dbReference>
<dbReference type="RefSeq" id="WP_090221868.1">
    <property type="nucleotide sequence ID" value="NZ_FOZP01000001.1"/>
</dbReference>
<keyword evidence="5 7" id="KW-1133">Transmembrane helix</keyword>
<evidence type="ECO:0000313" key="11">
    <source>
        <dbReference type="Proteomes" id="UP000199312"/>
    </source>
</evidence>
<dbReference type="AlphaFoldDB" id="A0A1I6NPS9"/>
<feature type="domain" description="MacB-like periplasmic core" evidence="9">
    <location>
        <begin position="28"/>
        <end position="219"/>
    </location>
</feature>
<keyword evidence="6 7" id="KW-0472">Membrane</keyword>
<feature type="transmembrane region" description="Helical" evidence="7">
    <location>
        <begin position="370"/>
        <end position="399"/>
    </location>
</feature>
<protein>
    <submittedName>
        <fullName evidence="10">Lipoprotein-releasing system permease protein</fullName>
    </submittedName>
</protein>
<keyword evidence="3" id="KW-1003">Cell membrane</keyword>
<keyword evidence="4 7" id="KW-0812">Transmembrane</keyword>
<dbReference type="InterPro" id="IPR051447">
    <property type="entry name" value="Lipoprotein-release_system"/>
</dbReference>
<evidence type="ECO:0000259" key="9">
    <source>
        <dbReference type="Pfam" id="PF12704"/>
    </source>
</evidence>
<evidence type="ECO:0000256" key="3">
    <source>
        <dbReference type="ARBA" id="ARBA00022475"/>
    </source>
</evidence>
<keyword evidence="10" id="KW-0449">Lipoprotein</keyword>
<accession>A0A1I6NPS9</accession>
<dbReference type="InterPro" id="IPR025857">
    <property type="entry name" value="MacB_PCD"/>
</dbReference>
<dbReference type="PANTHER" id="PTHR30489">
    <property type="entry name" value="LIPOPROTEIN-RELEASING SYSTEM TRANSMEMBRANE PROTEIN LOLE"/>
    <property type="match status" value="1"/>
</dbReference>
<evidence type="ECO:0000256" key="7">
    <source>
        <dbReference type="SAM" id="Phobius"/>
    </source>
</evidence>
<dbReference type="EMBL" id="FOZP01000001">
    <property type="protein sequence ID" value="SFS29908.1"/>
    <property type="molecule type" value="Genomic_DNA"/>
</dbReference>
<sequence length="411" mass="46324">MNYEIFIAKRIVAAKKYKSSISSPIIKIAIIAIALGIIIMMIAIATGIGLQQKIREKLSGFNGHIQITNFDNNNSEITLVPVSKNQDFYPEFKTVSNIKNVQVFATKAGIIRTETDFEGIILKGVANDYDWTFFQEYLVEGKLPNYSSEVSNDVLISKEIADRMALKLGDEFNILFVKNDPSKAPWIRVVKIVGIYNSGFQEFDGSFVIGDIRHIQKMNRWNDDQVGGFEVLITDFNEIIPKSNEVYMQTGSTLNSESVVEKYPSIFEWISLFDNNIYLIIVIMILVAGINMITALLVLILERTQMIGILKALGSSNVSIRKVFLYNAAYLILKGLFWGNLIGLSILFIQKYFGVITLNPETYYVSEAPIYLNFGYIILLNIGTLILCLLMLIIPTIIISKISPVKSIKFE</sequence>
<evidence type="ECO:0000313" key="10">
    <source>
        <dbReference type="EMBL" id="SFS29908.1"/>
    </source>
</evidence>